<sequence length="172" mass="19380">MASIGSKGNSLAVPDPHRSRHQFLRCFRPLHILSSAFALWPFTVALDGWMKPGGSLYTRWSILYVAVIVTAYSAFHLYINYTDAYGMTPSEPTAGNAQQVEANFVSIVIDIYNRYSGLILFWLLHTVALATQRSLVAIVAGVLTIDEQIAQRLSLVPNHMHWCRFVEIPSRW</sequence>
<evidence type="ECO:0000313" key="2">
    <source>
        <dbReference type="EnsemblMetazoa" id="AMAM023903-PA"/>
    </source>
</evidence>
<protein>
    <submittedName>
        <fullName evidence="2">Uncharacterized protein</fullName>
    </submittedName>
</protein>
<name>A0A182TC57_9DIPT</name>
<dbReference type="Proteomes" id="UP000075901">
    <property type="component" value="Unassembled WGS sequence"/>
</dbReference>
<keyword evidence="1" id="KW-0812">Transmembrane</keyword>
<dbReference type="EnsemblMetazoa" id="AMAM023903-RA">
    <property type="protein sequence ID" value="AMAM023903-PA"/>
    <property type="gene ID" value="AMAM023903"/>
</dbReference>
<evidence type="ECO:0000256" key="1">
    <source>
        <dbReference type="SAM" id="Phobius"/>
    </source>
</evidence>
<proteinExistence type="predicted"/>
<accession>A0A182TC57</accession>
<reference evidence="3" key="1">
    <citation type="submission" date="2013-09" db="EMBL/GenBank/DDBJ databases">
        <title>The Genome Sequence of Anopheles maculatus species B.</title>
        <authorList>
            <consortium name="The Broad Institute Genomics Platform"/>
            <person name="Neafsey D.E."/>
            <person name="Besansky N."/>
            <person name="Howell P."/>
            <person name="Walton C."/>
            <person name="Young S.K."/>
            <person name="Zeng Q."/>
            <person name="Gargeya S."/>
            <person name="Fitzgerald M."/>
            <person name="Haas B."/>
            <person name="Abouelleil A."/>
            <person name="Allen A.W."/>
            <person name="Alvarado L."/>
            <person name="Arachchi H.M."/>
            <person name="Berlin A.M."/>
            <person name="Chapman S.B."/>
            <person name="Gainer-Dewar J."/>
            <person name="Goldberg J."/>
            <person name="Griggs A."/>
            <person name="Gujja S."/>
            <person name="Hansen M."/>
            <person name="Howarth C."/>
            <person name="Imamovic A."/>
            <person name="Ireland A."/>
            <person name="Larimer J."/>
            <person name="McCowan C."/>
            <person name="Murphy C."/>
            <person name="Pearson M."/>
            <person name="Poon T.W."/>
            <person name="Priest M."/>
            <person name="Roberts A."/>
            <person name="Saif S."/>
            <person name="Shea T."/>
            <person name="Sisk P."/>
            <person name="Sykes S."/>
            <person name="Wortman J."/>
            <person name="Nusbaum C."/>
            <person name="Birren B."/>
        </authorList>
    </citation>
    <scope>NUCLEOTIDE SEQUENCE [LARGE SCALE GENOMIC DNA]</scope>
    <source>
        <strain evidence="3">maculatus3</strain>
    </source>
</reference>
<keyword evidence="1" id="KW-1133">Transmembrane helix</keyword>
<keyword evidence="3" id="KW-1185">Reference proteome</keyword>
<dbReference type="VEuPathDB" id="VectorBase:AMAM023903"/>
<feature type="transmembrane region" description="Helical" evidence="1">
    <location>
        <begin position="61"/>
        <end position="79"/>
    </location>
</feature>
<organism evidence="2 3">
    <name type="scientific">Anopheles maculatus</name>
    <dbReference type="NCBI Taxonomy" id="74869"/>
    <lineage>
        <taxon>Eukaryota</taxon>
        <taxon>Metazoa</taxon>
        <taxon>Ecdysozoa</taxon>
        <taxon>Arthropoda</taxon>
        <taxon>Hexapoda</taxon>
        <taxon>Insecta</taxon>
        <taxon>Pterygota</taxon>
        <taxon>Neoptera</taxon>
        <taxon>Endopterygota</taxon>
        <taxon>Diptera</taxon>
        <taxon>Nematocera</taxon>
        <taxon>Culicoidea</taxon>
        <taxon>Culicidae</taxon>
        <taxon>Anophelinae</taxon>
        <taxon>Anopheles</taxon>
        <taxon>Anopheles maculatus group</taxon>
    </lineage>
</organism>
<feature type="transmembrane region" description="Helical" evidence="1">
    <location>
        <begin position="30"/>
        <end position="49"/>
    </location>
</feature>
<evidence type="ECO:0000313" key="3">
    <source>
        <dbReference type="Proteomes" id="UP000075901"/>
    </source>
</evidence>
<keyword evidence="1" id="KW-0472">Membrane</keyword>
<dbReference type="AlphaFoldDB" id="A0A182TC57"/>
<reference evidence="2" key="2">
    <citation type="submission" date="2020-05" db="UniProtKB">
        <authorList>
            <consortium name="EnsemblMetazoa"/>
        </authorList>
    </citation>
    <scope>IDENTIFICATION</scope>
    <source>
        <strain evidence="2">maculatus3</strain>
    </source>
</reference>